<gene>
    <name evidence="2" type="ORF">PG993_005457</name>
</gene>
<evidence type="ECO:0000313" key="3">
    <source>
        <dbReference type="Proteomes" id="UP001444661"/>
    </source>
</evidence>
<proteinExistence type="predicted"/>
<feature type="domain" description="Lipocalin-like" evidence="1">
    <location>
        <begin position="16"/>
        <end position="145"/>
    </location>
</feature>
<reference evidence="2 3" key="1">
    <citation type="submission" date="2023-01" db="EMBL/GenBank/DDBJ databases">
        <title>Analysis of 21 Apiospora genomes using comparative genomics revels a genus with tremendous synthesis potential of carbohydrate active enzymes and secondary metabolites.</title>
        <authorList>
            <person name="Sorensen T."/>
        </authorList>
    </citation>
    <scope>NUCLEOTIDE SEQUENCE [LARGE SCALE GENOMIC DNA]</scope>
    <source>
        <strain evidence="2 3">CBS 33761</strain>
    </source>
</reference>
<dbReference type="Pfam" id="PF13924">
    <property type="entry name" value="Lipocalin_5"/>
    <property type="match status" value="1"/>
</dbReference>
<sequence length="162" mass="18184">MPFLPTKEEMSTLLAGSWRIRNFELTNDPNLTQQTTIVNRPCGRRPLGSLVLSRNPDYMCCMITSSEAAQPISSPIYAFAPDAEVLRVARPVLSCTGRYTLVKQENEGGWLMSTHVDVAVDPNWINTDQIQRVGLRKEGGKLIMKLLPIQRIRLQVSPVEMS</sequence>
<evidence type="ECO:0000259" key="1">
    <source>
        <dbReference type="Pfam" id="PF13924"/>
    </source>
</evidence>
<dbReference type="EMBL" id="JAQQWK010000003">
    <property type="protein sequence ID" value="KAK8045433.1"/>
    <property type="molecule type" value="Genomic_DNA"/>
</dbReference>
<accession>A0ABR1TFM3</accession>
<organism evidence="2 3">
    <name type="scientific">Apiospora rasikravindrae</name>
    <dbReference type="NCBI Taxonomy" id="990691"/>
    <lineage>
        <taxon>Eukaryota</taxon>
        <taxon>Fungi</taxon>
        <taxon>Dikarya</taxon>
        <taxon>Ascomycota</taxon>
        <taxon>Pezizomycotina</taxon>
        <taxon>Sordariomycetes</taxon>
        <taxon>Xylariomycetidae</taxon>
        <taxon>Amphisphaeriales</taxon>
        <taxon>Apiosporaceae</taxon>
        <taxon>Apiospora</taxon>
    </lineage>
</organism>
<evidence type="ECO:0000313" key="2">
    <source>
        <dbReference type="EMBL" id="KAK8045433.1"/>
    </source>
</evidence>
<dbReference type="InterPro" id="IPR024311">
    <property type="entry name" value="Lipocalin-like"/>
</dbReference>
<keyword evidence="3" id="KW-1185">Reference proteome</keyword>
<name>A0ABR1TFM3_9PEZI</name>
<protein>
    <recommendedName>
        <fullName evidence="1">Lipocalin-like domain-containing protein</fullName>
    </recommendedName>
</protein>
<comment type="caution">
    <text evidence="2">The sequence shown here is derived from an EMBL/GenBank/DDBJ whole genome shotgun (WGS) entry which is preliminary data.</text>
</comment>
<dbReference type="Proteomes" id="UP001444661">
    <property type="component" value="Unassembled WGS sequence"/>
</dbReference>